<accession>A0A1U7Z6V0</accession>
<evidence type="ECO:0000256" key="6">
    <source>
        <dbReference type="ARBA" id="ARBA00023027"/>
    </source>
</evidence>
<dbReference type="InterPro" id="IPR050446">
    <property type="entry name" value="FAD-oxidoreductase/Apoptosis"/>
</dbReference>
<evidence type="ECO:0000256" key="7">
    <source>
        <dbReference type="ARBA" id="ARBA00023284"/>
    </source>
</evidence>
<evidence type="ECO:0000256" key="1">
    <source>
        <dbReference type="ARBA" id="ARBA00001974"/>
    </source>
</evidence>
<comment type="cofactor">
    <cofactor evidence="1">
        <name>FAD</name>
        <dbReference type="ChEBI" id="CHEBI:57692"/>
    </cofactor>
</comment>
<dbReference type="GO" id="GO:0016656">
    <property type="term" value="F:monodehydroascorbate reductase (NADH) activity"/>
    <property type="evidence" value="ECO:0000318"/>
    <property type="project" value="GO_Central"/>
</dbReference>
<comment type="catalytic activity">
    <reaction evidence="9">
        <text>2 monodehydro-L-ascorbate radical + NADH + H(+) = 2 L-ascorbate + NAD(+)</text>
        <dbReference type="Rhea" id="RHEA:14581"/>
        <dbReference type="ChEBI" id="CHEBI:15378"/>
        <dbReference type="ChEBI" id="CHEBI:38290"/>
        <dbReference type="ChEBI" id="CHEBI:57540"/>
        <dbReference type="ChEBI" id="CHEBI:57945"/>
        <dbReference type="ChEBI" id="CHEBI:59513"/>
        <dbReference type="EC" id="1.6.5.4"/>
    </reaction>
</comment>
<keyword evidence="7" id="KW-0676">Redox-active center</keyword>
<dbReference type="STRING" id="4432.A0A1U7Z6V0"/>
<dbReference type="Proteomes" id="UP000189703">
    <property type="component" value="Unplaced"/>
</dbReference>
<evidence type="ECO:0000256" key="3">
    <source>
        <dbReference type="ARBA" id="ARBA00022630"/>
    </source>
</evidence>
<proteinExistence type="inferred from homology"/>
<evidence type="ECO:0000256" key="9">
    <source>
        <dbReference type="ARBA" id="ARBA00048948"/>
    </source>
</evidence>
<dbReference type="SUPFAM" id="SSF55424">
    <property type="entry name" value="FAD/NAD-linked reductases, dimerisation (C-terminal) domain"/>
    <property type="match status" value="1"/>
</dbReference>
<name>A0A1U7Z6V0_NELNU</name>
<evidence type="ECO:0000313" key="12">
    <source>
        <dbReference type="RefSeq" id="XP_010242653.1"/>
    </source>
</evidence>
<dbReference type="eggNOG" id="KOG1336">
    <property type="taxonomic scope" value="Eukaryota"/>
</dbReference>
<evidence type="ECO:0000256" key="4">
    <source>
        <dbReference type="ARBA" id="ARBA00022827"/>
    </source>
</evidence>
<sequence>MAGFVPKEGPVPAKFSPCGEEIGGRFGTGCSSTSLVIMVGTAVDTVDKNNTVGIDESITFESALSECFGRGRCIGSARSQGESWKALRIWRSPGGAGHSLVGINVPDVYVVGNVTTFPMKLYNEMGRAEHAIKAREEGKTIHEYDYLPYFYSPSFGLSWKFYGDNVGDTVLFRGSDPASPKTKFGSYRIKDGKIMGAFIESGTPKW</sequence>
<dbReference type="PANTHER" id="PTHR43557">
    <property type="entry name" value="APOPTOSIS-INDUCING FACTOR 1"/>
    <property type="match status" value="1"/>
</dbReference>
<keyword evidence="6" id="KW-0520">NAD</keyword>
<dbReference type="InterPro" id="IPR036188">
    <property type="entry name" value="FAD/NAD-bd_sf"/>
</dbReference>
<dbReference type="Gene3D" id="3.50.50.60">
    <property type="entry name" value="FAD/NAD(P)-binding domain"/>
    <property type="match status" value="1"/>
</dbReference>
<dbReference type="EC" id="1.6.5.4" evidence="8"/>
<comment type="similarity">
    <text evidence="2">Belongs to the FAD-dependent oxidoreductase family.</text>
</comment>
<protein>
    <recommendedName>
        <fullName evidence="8">monodehydroascorbate reductase (NADH)</fullName>
        <ecNumber evidence="8">1.6.5.4</ecNumber>
    </recommendedName>
</protein>
<dbReference type="OrthoDB" id="1711767at2759"/>
<dbReference type="Gene3D" id="3.30.390.30">
    <property type="match status" value="1"/>
</dbReference>
<evidence type="ECO:0000256" key="8">
    <source>
        <dbReference type="ARBA" id="ARBA00038920"/>
    </source>
</evidence>
<dbReference type="AlphaFoldDB" id="A0A1U7Z6V0"/>
<evidence type="ECO:0000259" key="10">
    <source>
        <dbReference type="Pfam" id="PF21791"/>
    </source>
</evidence>
<dbReference type="InParanoid" id="A0A1U7Z6V0"/>
<dbReference type="InterPro" id="IPR048618">
    <property type="entry name" value="MDHAR3-like_C"/>
</dbReference>
<dbReference type="KEGG" id="nnu:104586947"/>
<dbReference type="InterPro" id="IPR016156">
    <property type="entry name" value="FAD/NAD-linked_Rdtase_dimer_sf"/>
</dbReference>
<dbReference type="GeneID" id="104586947"/>
<keyword evidence="3" id="KW-0285">Flavoprotein</keyword>
<feature type="domain" description="Monodehydroascorbate reductase 3-like C-terminal" evidence="10">
    <location>
        <begin position="147"/>
        <end position="204"/>
    </location>
</feature>
<keyword evidence="11" id="KW-1185">Reference proteome</keyword>
<organism evidence="11 12">
    <name type="scientific">Nelumbo nucifera</name>
    <name type="common">Sacred lotus</name>
    <dbReference type="NCBI Taxonomy" id="4432"/>
    <lineage>
        <taxon>Eukaryota</taxon>
        <taxon>Viridiplantae</taxon>
        <taxon>Streptophyta</taxon>
        <taxon>Embryophyta</taxon>
        <taxon>Tracheophyta</taxon>
        <taxon>Spermatophyta</taxon>
        <taxon>Magnoliopsida</taxon>
        <taxon>Proteales</taxon>
        <taxon>Nelumbonaceae</taxon>
        <taxon>Nelumbo</taxon>
    </lineage>
</organism>
<evidence type="ECO:0000256" key="5">
    <source>
        <dbReference type="ARBA" id="ARBA00023002"/>
    </source>
</evidence>
<gene>
    <name evidence="12" type="primary">LOC104586947</name>
</gene>
<dbReference type="PANTHER" id="PTHR43557:SF5">
    <property type="entry name" value="MONODEHYDROASCORBATE REDUCTASE 1, PEROXISOMAL"/>
    <property type="match status" value="1"/>
</dbReference>
<keyword evidence="5" id="KW-0560">Oxidoreductase</keyword>
<keyword evidence="4" id="KW-0274">FAD</keyword>
<evidence type="ECO:0000313" key="11">
    <source>
        <dbReference type="Proteomes" id="UP000189703"/>
    </source>
</evidence>
<evidence type="ECO:0000256" key="2">
    <source>
        <dbReference type="ARBA" id="ARBA00006442"/>
    </source>
</evidence>
<dbReference type="RefSeq" id="XP_010242653.1">
    <property type="nucleotide sequence ID" value="XM_010244351.1"/>
</dbReference>
<reference evidence="12" key="1">
    <citation type="submission" date="2025-08" db="UniProtKB">
        <authorList>
            <consortium name="RefSeq"/>
        </authorList>
    </citation>
    <scope>IDENTIFICATION</scope>
</reference>
<dbReference type="Pfam" id="PF21791">
    <property type="entry name" value="MDHAR3-like_C"/>
    <property type="match status" value="1"/>
</dbReference>